<dbReference type="FunFam" id="3.40.50.300:FF:000319">
    <property type="entry name" value="DNA repair protein RecN"/>
    <property type="match status" value="1"/>
</dbReference>
<dbReference type="Gene3D" id="3.40.50.300">
    <property type="entry name" value="P-loop containing nucleotide triphosphate hydrolases"/>
    <property type="match status" value="2"/>
</dbReference>
<evidence type="ECO:0000256" key="2">
    <source>
        <dbReference type="ARBA" id="ARBA00009441"/>
    </source>
</evidence>
<proteinExistence type="inferred from homology"/>
<dbReference type="PIRSF" id="PIRSF003128">
    <property type="entry name" value="RecN"/>
    <property type="match status" value="1"/>
</dbReference>
<accession>A0A5P1R8J8</accession>
<evidence type="ECO:0000313" key="12">
    <source>
        <dbReference type="EMBL" id="QEQ95612.1"/>
    </source>
</evidence>
<keyword evidence="6" id="KW-0067">ATP-binding</keyword>
<dbReference type="CDD" id="cd03241">
    <property type="entry name" value="ABC_RecN"/>
    <property type="match status" value="2"/>
</dbReference>
<dbReference type="InterPro" id="IPR004604">
    <property type="entry name" value="DNA_recomb/repair_RecN"/>
</dbReference>
<keyword evidence="13" id="KW-1185">Reference proteome</keyword>
<comment type="similarity">
    <text evidence="2 9">Belongs to the RecN family.</text>
</comment>
<dbReference type="GO" id="GO:0009432">
    <property type="term" value="P:SOS response"/>
    <property type="evidence" value="ECO:0007669"/>
    <property type="project" value="TreeGrafter"/>
</dbReference>
<dbReference type="GO" id="GO:0005524">
    <property type="term" value="F:ATP binding"/>
    <property type="evidence" value="ECO:0007669"/>
    <property type="project" value="UniProtKB-KW"/>
</dbReference>
<protein>
    <recommendedName>
        <fullName evidence="3 9">DNA repair protein RecN</fullName>
    </recommendedName>
    <alternativeName>
        <fullName evidence="8 9">Recombination protein N</fullName>
    </alternativeName>
</protein>
<dbReference type="InterPro" id="IPR003395">
    <property type="entry name" value="RecF/RecN/SMC_N"/>
</dbReference>
<feature type="coiled-coil region" evidence="10">
    <location>
        <begin position="265"/>
        <end position="292"/>
    </location>
</feature>
<name>A0A5P1R8J8_9GAMM</name>
<dbReference type="Pfam" id="PF02463">
    <property type="entry name" value="SMC_N"/>
    <property type="match status" value="1"/>
</dbReference>
<dbReference type="NCBIfam" id="TIGR00634">
    <property type="entry name" value="recN"/>
    <property type="match status" value="1"/>
</dbReference>
<keyword evidence="10" id="KW-0175">Coiled coil</keyword>
<evidence type="ECO:0000256" key="1">
    <source>
        <dbReference type="ARBA" id="ARBA00003618"/>
    </source>
</evidence>
<evidence type="ECO:0000256" key="7">
    <source>
        <dbReference type="ARBA" id="ARBA00023204"/>
    </source>
</evidence>
<evidence type="ECO:0000256" key="10">
    <source>
        <dbReference type="SAM" id="Coils"/>
    </source>
</evidence>
<reference evidence="12 13" key="1">
    <citation type="journal article" date="2019" name="Biochem. Eng. J.">
        <title>Metabolic engineering of the marine bacteria Neptunomonas concharum for the production of acetoin and meso-2,3-butanediol from acetate.</title>
        <authorList>
            <person name="Li W."/>
            <person name="Pu N."/>
            <person name="Liu C.-X."/>
            <person name="Yuan Q.-P."/>
            <person name="Li Z.-J."/>
        </authorList>
    </citation>
    <scope>NUCLEOTIDE SEQUENCE [LARGE SCALE GENOMIC DNA]</scope>
    <source>
        <strain evidence="12 13">JCM17730</strain>
    </source>
</reference>
<organism evidence="12 13">
    <name type="scientific">Neptunomonas concharum</name>
    <dbReference type="NCBI Taxonomy" id="1031538"/>
    <lineage>
        <taxon>Bacteria</taxon>
        <taxon>Pseudomonadati</taxon>
        <taxon>Pseudomonadota</taxon>
        <taxon>Gammaproteobacteria</taxon>
        <taxon>Oceanospirillales</taxon>
        <taxon>Oceanospirillaceae</taxon>
        <taxon>Neptunomonas</taxon>
    </lineage>
</organism>
<dbReference type="GO" id="GO:0043590">
    <property type="term" value="C:bacterial nucleoid"/>
    <property type="evidence" value="ECO:0007669"/>
    <property type="project" value="TreeGrafter"/>
</dbReference>
<keyword evidence="4" id="KW-0547">Nucleotide-binding</keyword>
<evidence type="ECO:0000256" key="8">
    <source>
        <dbReference type="ARBA" id="ARBA00033408"/>
    </source>
</evidence>
<dbReference type="EMBL" id="CP043869">
    <property type="protein sequence ID" value="QEQ95612.1"/>
    <property type="molecule type" value="Genomic_DNA"/>
</dbReference>
<gene>
    <name evidence="12" type="primary">recN</name>
    <name evidence="12" type="ORF">F0U83_02225</name>
</gene>
<evidence type="ECO:0000256" key="5">
    <source>
        <dbReference type="ARBA" id="ARBA00022763"/>
    </source>
</evidence>
<feature type="domain" description="RecF/RecN/SMC N-terminal" evidence="11">
    <location>
        <begin position="2"/>
        <end position="510"/>
    </location>
</feature>
<dbReference type="RefSeq" id="WP_138986316.1">
    <property type="nucleotide sequence ID" value="NZ_CP043869.1"/>
</dbReference>
<sequence length="556" mass="61902">MLTQLIIRNYAIVESLDLELEQGMTVISGETGAGKSIMLDALGLTLGDRADSATVRHGAERAEIIASFDISALPDAKAWLKQQDMDLDEENECIIRRVITKEGRSRSYINNQACPLNSLKALGEHLIAIHGQHEHQQLLKKDHHRTLLDQFAALSPIAQQVRQHFHLWQKEKERLENLLNLSDEHQAKVQLLSYQVEELNQLGLTEGELEQLEAEQKQLCEAGDILHNGHQVLALTSEGDGDNCTQLLNHALHLLGELKSQSPSLTQASELLNSAQIQIEEANHELRHYLDRIEINPDRLSDVEERLSTIYDLARKHRIRPEALSALHQTLQEELDNLNHSDEALDTLHTRVAQLETEYRSLATTLSDARQQAAMKLNTLIDEQLHQLGMTSACFIANLTPYNKPTANGLEEVEFLISTNKGQPARPLARIASGGELSRISLAIQVITAQTSTTPTLIFDEVDVGIGGAIAEVVGRMLKQLGQRSQIMCVTHQPQVASQGDQHLFVSKQAGTENTHTQINQLKSADRIHEIARMLGGIDITQRSIDHAKEMLGLQT</sequence>
<dbReference type="AlphaFoldDB" id="A0A5P1R8J8"/>
<dbReference type="GO" id="GO:0006310">
    <property type="term" value="P:DNA recombination"/>
    <property type="evidence" value="ECO:0007669"/>
    <property type="project" value="InterPro"/>
</dbReference>
<dbReference type="PANTHER" id="PTHR11059:SF0">
    <property type="entry name" value="DNA REPAIR PROTEIN RECN"/>
    <property type="match status" value="1"/>
</dbReference>
<dbReference type="SUPFAM" id="SSF52540">
    <property type="entry name" value="P-loop containing nucleoside triphosphate hydrolases"/>
    <property type="match status" value="2"/>
</dbReference>
<dbReference type="InterPro" id="IPR027417">
    <property type="entry name" value="P-loop_NTPase"/>
</dbReference>
<evidence type="ECO:0000256" key="6">
    <source>
        <dbReference type="ARBA" id="ARBA00022840"/>
    </source>
</evidence>
<dbReference type="FunFam" id="3.40.50.300:FF:000356">
    <property type="entry name" value="DNA repair protein RecN"/>
    <property type="match status" value="1"/>
</dbReference>
<evidence type="ECO:0000256" key="3">
    <source>
        <dbReference type="ARBA" id="ARBA00021315"/>
    </source>
</evidence>
<dbReference type="NCBIfam" id="NF008121">
    <property type="entry name" value="PRK10869.1"/>
    <property type="match status" value="1"/>
</dbReference>
<dbReference type="PANTHER" id="PTHR11059">
    <property type="entry name" value="DNA REPAIR PROTEIN RECN"/>
    <property type="match status" value="1"/>
</dbReference>
<evidence type="ECO:0000256" key="9">
    <source>
        <dbReference type="PIRNR" id="PIRNR003128"/>
    </source>
</evidence>
<dbReference type="KEGG" id="ncu:F0U83_02225"/>
<comment type="function">
    <text evidence="1 9">May be involved in recombinational repair of damaged DNA.</text>
</comment>
<dbReference type="GO" id="GO:0006281">
    <property type="term" value="P:DNA repair"/>
    <property type="evidence" value="ECO:0007669"/>
    <property type="project" value="UniProtKB-KW"/>
</dbReference>
<keyword evidence="7 9" id="KW-0234">DNA repair</keyword>
<evidence type="ECO:0000256" key="4">
    <source>
        <dbReference type="ARBA" id="ARBA00022741"/>
    </source>
</evidence>
<keyword evidence="5 9" id="KW-0227">DNA damage</keyword>
<dbReference type="OrthoDB" id="9806954at2"/>
<evidence type="ECO:0000313" key="13">
    <source>
        <dbReference type="Proteomes" id="UP000324760"/>
    </source>
</evidence>
<evidence type="ECO:0000259" key="11">
    <source>
        <dbReference type="Pfam" id="PF02463"/>
    </source>
</evidence>
<dbReference type="Proteomes" id="UP000324760">
    <property type="component" value="Chromosome"/>
</dbReference>